<feature type="transmembrane region" description="Helical" evidence="6">
    <location>
        <begin position="27"/>
        <end position="51"/>
    </location>
</feature>
<keyword evidence="10" id="KW-1185">Reference proteome</keyword>
<keyword evidence="3 6" id="KW-1133">Transmembrane helix</keyword>
<dbReference type="PANTHER" id="PTHR36985">
    <property type="entry name" value="TRANSLOCATION AND ASSEMBLY MODULE SUBUNIT TAMB"/>
    <property type="match status" value="1"/>
</dbReference>
<proteinExistence type="predicted"/>
<sequence length="1288" mass="138142">MSTIVEPNTVSDGLPPRREPPKKSGRWWKIPLALAVPAALALTGAAVWLAATESGLRFGLYRLPQIAGVQIQSETLSGTLWDGFDGRNWTVKTPTADVEISRIGLQWQPGALRNRLLHINRITLGDIHIAATRPSPPEEKPPAALPQSIDLPLAVQIDSLAVGRITSGSKDNVLVSVAEAAYRYDRTDHRLTVDALQTPWSTNRGEIVLNTASPFALNGKITGDGVLSDTPVKGEAGLSGSLERAVLAADLAGGNIKLNVAAEVSPFAEAVADKVASAKITGRNLNPADFLPDLPQADLDFDASLMPSEKQGMALEGLIELENRAAAPADRQAIPVRRLSGRFGLDEAGVLAFRDTELRLLGKGRISLSGQTDTAAQTLSLDTGLSDVSAADVIGRQFDDTLNGKLQLRGTYSEPQLLWLLDSRRAEIGGEALVATDTANGQRTVRLASAHIRPQNGGEMTLAGELELFNRRALKLDIVSRQFNPAKLYPDFPLGNVNGEIALNGELADLTLSGKMKFAESTLSGVPLRGSADVLYEKQHLARAVSDILLGRNQIRTGGSFGKSGDKLNIHIAAPELDKFGFGLGGSLNAQGYLAGEPDKLDANLTGSVRNLRAGSSVQVQQLDFNLIGSPDYSRPLHIRAEGRSIILPGEGSPTRIDQLDADIRGTGLRHTIRVQGNMQAGGKPYRLNAAAEGGLERQNNHWKGTVRTLDMGGAFNLTLQNPMQLEAGARRVAMSASRWAAMGGSLNLERFAWDAKDGLSTKGSANNLHMAQLHNFYEPPVKHDLVLAGDWDLSYSSNMRGYANIRRQSGDIVFSERNQSLGLADLTLNTRFQNGGIEGRLNGTTRYGSIDGNVLIHQQFGGDIARAPVSGNIRLNAPDLAAFRSFMPIGQTLRGRLQGSAAISGRVGDPQFNGTLNGDNLYYTNRELGLILDNGSLRSRLAGRRWIIDALRFQRGGTVTLSGDVNLAGSRPDVNVAALFDRYEALDRPDRKLTLSGDAKLIYTEKTGVALTGSLKADEGRFGFQRSGMPALGDDVVVLGEPPKEKSAPTPISLNLVLDLNDRFYFSGEGLDVALGGRLTLTARPGEDVQGVGTVNIVKGRYKAYGQDLNIEKGTISFVGPLNNPNLNIRATRNLSPVGAGVEVLGNLENPRITLVANEPMSEKDKLSWLILNRASSGSDGDEAALAAAAGAWLAGSINDRIGLVDNFGFTSQRTRNAQTGELNPAEQVLTVGKQLTGELYLGYEYGINSASQSVKLIYQLTRSIQAIARVGSESWGGELKYVIRFD</sequence>
<feature type="compositionally biased region" description="Polar residues" evidence="5">
    <location>
        <begin position="1"/>
        <end position="11"/>
    </location>
</feature>
<evidence type="ECO:0000256" key="1">
    <source>
        <dbReference type="ARBA" id="ARBA00004167"/>
    </source>
</evidence>
<feature type="domain" description="Translocation and assembly module TamB C-terminal" evidence="7">
    <location>
        <begin position="955"/>
        <end position="1287"/>
    </location>
</feature>
<comment type="subcellular location">
    <subcellularLocation>
        <location evidence="1">Membrane</location>
        <topology evidence="1">Single-pass membrane protein</topology>
    </subcellularLocation>
</comment>
<accession>A0A9X4E5I6</accession>
<name>A0A9X4E5I6_9NEIS</name>
<keyword evidence="2 6" id="KW-0812">Transmembrane</keyword>
<evidence type="ECO:0000256" key="2">
    <source>
        <dbReference type="ARBA" id="ARBA00022692"/>
    </source>
</evidence>
<reference evidence="8" key="1">
    <citation type="submission" date="2022-10" db="EMBL/GenBank/DDBJ databases">
        <authorList>
            <person name="Boutroux M."/>
        </authorList>
    </citation>
    <scope>NUCLEOTIDE SEQUENCE</scope>
    <source>
        <strain evidence="8">51.81</strain>
    </source>
</reference>
<reference evidence="9" key="2">
    <citation type="submission" date="2024-02" db="EMBL/GenBank/DDBJ databases">
        <title>Neisseria leonii sp. nov.</title>
        <authorList>
            <person name="Boutroux M."/>
            <person name="Favre-Rochex S."/>
            <person name="Gorgette O."/>
            <person name="Touak G."/>
            <person name="Muhle E."/>
            <person name="Chesneau O."/>
            <person name="Clermont D."/>
            <person name="Rahi P."/>
        </authorList>
    </citation>
    <scope>NUCLEOTIDE SEQUENCE</scope>
    <source>
        <strain evidence="9">51.81</strain>
    </source>
</reference>
<dbReference type="GO" id="GO:0005886">
    <property type="term" value="C:plasma membrane"/>
    <property type="evidence" value="ECO:0007669"/>
    <property type="project" value="InterPro"/>
</dbReference>
<dbReference type="InterPro" id="IPR007452">
    <property type="entry name" value="TamB_C"/>
</dbReference>
<evidence type="ECO:0000313" key="8">
    <source>
        <dbReference type="EMBL" id="MDD9327827.1"/>
    </source>
</evidence>
<evidence type="ECO:0000256" key="4">
    <source>
        <dbReference type="ARBA" id="ARBA00023136"/>
    </source>
</evidence>
<evidence type="ECO:0000313" key="9">
    <source>
        <dbReference type="EMBL" id="WWY02326.1"/>
    </source>
</evidence>
<evidence type="ECO:0000256" key="5">
    <source>
        <dbReference type="SAM" id="MobiDB-lite"/>
    </source>
</evidence>
<dbReference type="Pfam" id="PF04357">
    <property type="entry name" value="TamB"/>
    <property type="match status" value="1"/>
</dbReference>
<gene>
    <name evidence="8" type="ORF">ORY91_001239</name>
    <name evidence="9" type="ORF">V9W64_06215</name>
</gene>
<feature type="region of interest" description="Disordered" evidence="5">
    <location>
        <begin position="1"/>
        <end position="24"/>
    </location>
</feature>
<evidence type="ECO:0000256" key="6">
    <source>
        <dbReference type="SAM" id="Phobius"/>
    </source>
</evidence>
<evidence type="ECO:0000256" key="3">
    <source>
        <dbReference type="ARBA" id="ARBA00022989"/>
    </source>
</evidence>
<dbReference type="PANTHER" id="PTHR36985:SF1">
    <property type="entry name" value="TRANSLOCATION AND ASSEMBLY MODULE SUBUNIT TAMB"/>
    <property type="match status" value="1"/>
</dbReference>
<dbReference type="GO" id="GO:0009306">
    <property type="term" value="P:protein secretion"/>
    <property type="evidence" value="ECO:0007669"/>
    <property type="project" value="InterPro"/>
</dbReference>
<organism evidence="8">
    <name type="scientific">Neisseria leonii</name>
    <dbReference type="NCBI Taxonomy" id="2995413"/>
    <lineage>
        <taxon>Bacteria</taxon>
        <taxon>Pseudomonadati</taxon>
        <taxon>Pseudomonadota</taxon>
        <taxon>Betaproteobacteria</taxon>
        <taxon>Neisseriales</taxon>
        <taxon>Neisseriaceae</taxon>
        <taxon>Neisseria</taxon>
    </lineage>
</organism>
<evidence type="ECO:0000313" key="10">
    <source>
        <dbReference type="Proteomes" id="UP001149607"/>
    </source>
</evidence>
<dbReference type="Proteomes" id="UP001149607">
    <property type="component" value="Chromosome"/>
</dbReference>
<dbReference type="EMBL" id="JAPQFL010000003">
    <property type="protein sequence ID" value="MDD9327827.1"/>
    <property type="molecule type" value="Genomic_DNA"/>
</dbReference>
<keyword evidence="4 6" id="KW-0472">Membrane</keyword>
<evidence type="ECO:0000259" key="7">
    <source>
        <dbReference type="Pfam" id="PF04357"/>
    </source>
</evidence>
<dbReference type="EMBL" id="CP146598">
    <property type="protein sequence ID" value="WWY02326.1"/>
    <property type="molecule type" value="Genomic_DNA"/>
</dbReference>
<dbReference type="RefSeq" id="WP_274585003.1">
    <property type="nucleotide sequence ID" value="NZ_CP146598.1"/>
</dbReference>
<protein>
    <submittedName>
        <fullName evidence="8 9">Translocation/assembly module TamB</fullName>
    </submittedName>
</protein>